<sequence>MTPQARKGIVAACIGNFIEWYEFMLYGYFATVIAAQFFPTEDPAASLLLTFAVFGISFVVRPFGGIVFGYVGDRYGRKVTLSTIIMLISGATAAMAFIPTYGQIGVLAPILILLCRCLQGLSAGGEWMGSASYIIENSPSNRRASYGAWQPITIMGAMATASLAALTVTNVAGSATDHWGWRIPFLFALPLGLVGLYLRLRLDESREFAETVQEGGVEKSPLRATLRNDWRSILLVTTLVCSPTMGTYVVFSYTPTFLTTRLDISAGTAQVTGLVSTLLVMAMTFRFARIADRIGRRPLLLTGAVWVFVSAPVTFWLFQQGSVAALMAGYLAVGIGLALMFAPQAAVFTELFPTSRRYAGLAVGYNLGAILFGGAGPFVATALITATGSNYAPALYMSAGALISLIAAFVVPETLTFTLRSGTRKAPVHE</sequence>
<dbReference type="EMBL" id="CP012150">
    <property type="protein sequence ID" value="AKS36039.1"/>
    <property type="molecule type" value="Genomic_DNA"/>
</dbReference>
<keyword evidence="8 11" id="KW-0472">Membrane</keyword>
<protein>
    <recommendedName>
        <fullName evidence="10">Putative proline/betaine transporter</fullName>
    </recommendedName>
</protein>
<feature type="transmembrane region" description="Helical" evidence="11">
    <location>
        <begin position="363"/>
        <end position="385"/>
    </location>
</feature>
<feature type="transmembrane region" description="Helical" evidence="11">
    <location>
        <begin position="146"/>
        <end position="167"/>
    </location>
</feature>
<dbReference type="AlphaFoldDB" id="A0A0K0XF46"/>
<dbReference type="PROSITE" id="PS50850">
    <property type="entry name" value="MFS"/>
    <property type="match status" value="1"/>
</dbReference>
<dbReference type="GO" id="GO:0015293">
    <property type="term" value="F:symporter activity"/>
    <property type="evidence" value="ECO:0007669"/>
    <property type="project" value="UniProtKB-KW"/>
</dbReference>
<evidence type="ECO:0000256" key="4">
    <source>
        <dbReference type="ARBA" id="ARBA00022475"/>
    </source>
</evidence>
<accession>A0A0K0XF46</accession>
<keyword evidence="3" id="KW-0813">Transport</keyword>
<dbReference type="Gene3D" id="1.20.1250.20">
    <property type="entry name" value="MFS general substrate transporter like domains"/>
    <property type="match status" value="2"/>
</dbReference>
<dbReference type="InterPro" id="IPR020846">
    <property type="entry name" value="MFS_dom"/>
</dbReference>
<evidence type="ECO:0000259" key="12">
    <source>
        <dbReference type="PROSITE" id="PS50850"/>
    </source>
</evidence>
<feature type="transmembrane region" description="Helical" evidence="11">
    <location>
        <begin position="79"/>
        <end position="98"/>
    </location>
</feature>
<organism evidence="13 14">
    <name type="scientific">Mycolicibacterium goodii</name>
    <name type="common">Mycobacterium goodii</name>
    <dbReference type="NCBI Taxonomy" id="134601"/>
    <lineage>
        <taxon>Bacteria</taxon>
        <taxon>Bacillati</taxon>
        <taxon>Actinomycetota</taxon>
        <taxon>Actinomycetes</taxon>
        <taxon>Mycobacteriales</taxon>
        <taxon>Mycobacteriaceae</taxon>
        <taxon>Mycolicibacterium</taxon>
    </lineage>
</organism>
<comment type="function">
    <text evidence="9">May be a proton symporter involved in the uptake of osmolytes such as proline and glycine betaine.</text>
</comment>
<dbReference type="SUPFAM" id="SSF103473">
    <property type="entry name" value="MFS general substrate transporter"/>
    <property type="match status" value="1"/>
</dbReference>
<dbReference type="STRING" id="134601.AFA91_02980"/>
<dbReference type="FunFam" id="1.20.1250.20:FF:000001">
    <property type="entry name" value="Dicarboxylate MFS transporter"/>
    <property type="match status" value="1"/>
</dbReference>
<dbReference type="Proteomes" id="UP000062255">
    <property type="component" value="Chromosome"/>
</dbReference>
<gene>
    <name evidence="13" type="ORF">AFA91_02980</name>
</gene>
<proteinExistence type="inferred from homology"/>
<dbReference type="KEGG" id="mgo:AFA91_02980"/>
<feature type="domain" description="Major facilitator superfamily (MFS) profile" evidence="12">
    <location>
        <begin position="8"/>
        <end position="416"/>
    </location>
</feature>
<comment type="subcellular location">
    <subcellularLocation>
        <location evidence="1">Cell membrane</location>
        <topology evidence="1">Multi-pass membrane protein</topology>
    </subcellularLocation>
</comment>
<reference evidence="13 14" key="1">
    <citation type="submission" date="2015-07" db="EMBL/GenBank/DDBJ databases">
        <title>Complete genome sequence of Mycobacterium goodii X7B, a facultative thermophilic biodesulfurizing bacterium.</title>
        <authorList>
            <person name="Yu B."/>
            <person name="Li F."/>
            <person name="Xu P."/>
        </authorList>
    </citation>
    <scope>NUCLEOTIDE SEQUENCE [LARGE SCALE GENOMIC DNA]</scope>
    <source>
        <strain evidence="13 14">X7B</strain>
    </source>
</reference>
<feature type="transmembrane region" description="Helical" evidence="11">
    <location>
        <begin position="20"/>
        <end position="38"/>
    </location>
</feature>
<dbReference type="Pfam" id="PF00083">
    <property type="entry name" value="Sugar_tr"/>
    <property type="match status" value="2"/>
</dbReference>
<feature type="transmembrane region" description="Helical" evidence="11">
    <location>
        <begin position="299"/>
        <end position="318"/>
    </location>
</feature>
<evidence type="ECO:0000256" key="5">
    <source>
        <dbReference type="ARBA" id="ARBA00022692"/>
    </source>
</evidence>
<comment type="similarity">
    <text evidence="2">Belongs to the major facilitator superfamily. Metabolite:H+ Symporter (MHS) family (TC 2.A.1.6) family.</text>
</comment>
<evidence type="ECO:0000256" key="9">
    <source>
        <dbReference type="ARBA" id="ARBA00037295"/>
    </source>
</evidence>
<name>A0A0K0XF46_MYCGD</name>
<dbReference type="InterPro" id="IPR036259">
    <property type="entry name" value="MFS_trans_sf"/>
</dbReference>
<feature type="transmembrane region" description="Helical" evidence="11">
    <location>
        <begin position="233"/>
        <end position="254"/>
    </location>
</feature>
<feature type="transmembrane region" description="Helical" evidence="11">
    <location>
        <begin position="391"/>
        <end position="411"/>
    </location>
</feature>
<dbReference type="GO" id="GO:0005886">
    <property type="term" value="C:plasma membrane"/>
    <property type="evidence" value="ECO:0007669"/>
    <property type="project" value="UniProtKB-SubCell"/>
</dbReference>
<feature type="transmembrane region" description="Helical" evidence="11">
    <location>
        <begin position="44"/>
        <end position="72"/>
    </location>
</feature>
<evidence type="ECO:0000256" key="11">
    <source>
        <dbReference type="SAM" id="Phobius"/>
    </source>
</evidence>
<feature type="transmembrane region" description="Helical" evidence="11">
    <location>
        <begin position="104"/>
        <end position="125"/>
    </location>
</feature>
<dbReference type="InterPro" id="IPR005829">
    <property type="entry name" value="Sugar_transporter_CS"/>
</dbReference>
<evidence type="ECO:0000313" key="14">
    <source>
        <dbReference type="Proteomes" id="UP000062255"/>
    </source>
</evidence>
<dbReference type="PANTHER" id="PTHR43528">
    <property type="entry name" value="ALPHA-KETOGLUTARATE PERMEASE"/>
    <property type="match status" value="1"/>
</dbReference>
<dbReference type="InterPro" id="IPR051084">
    <property type="entry name" value="H+-coupled_symporters"/>
</dbReference>
<evidence type="ECO:0000313" key="13">
    <source>
        <dbReference type="EMBL" id="AKS36039.1"/>
    </source>
</evidence>
<feature type="transmembrane region" description="Helical" evidence="11">
    <location>
        <begin position="324"/>
        <end position="342"/>
    </location>
</feature>
<evidence type="ECO:0000256" key="6">
    <source>
        <dbReference type="ARBA" id="ARBA00022847"/>
    </source>
</evidence>
<evidence type="ECO:0000256" key="7">
    <source>
        <dbReference type="ARBA" id="ARBA00022989"/>
    </source>
</evidence>
<keyword evidence="5 11" id="KW-0812">Transmembrane</keyword>
<evidence type="ECO:0000256" key="10">
    <source>
        <dbReference type="ARBA" id="ARBA00039918"/>
    </source>
</evidence>
<keyword evidence="6" id="KW-0769">Symport</keyword>
<evidence type="ECO:0000256" key="8">
    <source>
        <dbReference type="ARBA" id="ARBA00023136"/>
    </source>
</evidence>
<dbReference type="PROSITE" id="PS00217">
    <property type="entry name" value="SUGAR_TRANSPORT_2"/>
    <property type="match status" value="1"/>
</dbReference>
<dbReference type="PATRIC" id="fig|134601.6.peg.622"/>
<keyword evidence="7 11" id="KW-1133">Transmembrane helix</keyword>
<feature type="transmembrane region" description="Helical" evidence="11">
    <location>
        <begin position="179"/>
        <end position="198"/>
    </location>
</feature>
<evidence type="ECO:0000256" key="3">
    <source>
        <dbReference type="ARBA" id="ARBA00022448"/>
    </source>
</evidence>
<feature type="transmembrane region" description="Helical" evidence="11">
    <location>
        <begin position="266"/>
        <end position="287"/>
    </location>
</feature>
<dbReference type="InterPro" id="IPR005828">
    <property type="entry name" value="MFS_sugar_transport-like"/>
</dbReference>
<keyword evidence="4" id="KW-1003">Cell membrane</keyword>
<evidence type="ECO:0000256" key="2">
    <source>
        <dbReference type="ARBA" id="ARBA00008240"/>
    </source>
</evidence>
<dbReference type="PANTHER" id="PTHR43528:SF1">
    <property type="entry name" value="ALPHA-KETOGLUTARATE PERMEASE"/>
    <property type="match status" value="1"/>
</dbReference>
<evidence type="ECO:0000256" key="1">
    <source>
        <dbReference type="ARBA" id="ARBA00004651"/>
    </source>
</evidence>
<dbReference type="OrthoDB" id="8953821at2"/>